<dbReference type="PANTHER" id="PTHR43479:SF11">
    <property type="entry name" value="ACREF_ENVCD OPERON REPRESSOR-RELATED"/>
    <property type="match status" value="1"/>
</dbReference>
<proteinExistence type="predicted"/>
<dbReference type="InterPro" id="IPR009057">
    <property type="entry name" value="Homeodomain-like_sf"/>
</dbReference>
<dbReference type="PANTHER" id="PTHR43479">
    <property type="entry name" value="ACREF/ENVCD OPERON REPRESSOR-RELATED"/>
    <property type="match status" value="1"/>
</dbReference>
<sequence length="210" mass="24527">MSRDSKRAIVNAAITLFNVNGFNGTSIRDIAKKAKVNPATISYYFDNKHGLLEHCFTIFFEGYVKCIEDGFSLLDKGAASCLKRITENIMYYQVENMYLTRLILREISIDSQMVREIMSTYLMKERFYLSKVFEKGIKTREFKKLTADYSILQLKGFLSMPFLNTQYMTEVLHILPNEKYFAEKYAGEIFHWIDGVVCNPLYERIYLAVK</sequence>
<comment type="caution">
    <text evidence="5">The sequence shown here is derived from an EMBL/GenBank/DDBJ whole genome shotgun (WGS) entry which is preliminary data.</text>
</comment>
<dbReference type="InterPro" id="IPR036271">
    <property type="entry name" value="Tet_transcr_reg_TetR-rel_C_sf"/>
</dbReference>
<dbReference type="Pfam" id="PF00440">
    <property type="entry name" value="TetR_N"/>
    <property type="match status" value="1"/>
</dbReference>
<evidence type="ECO:0000256" key="3">
    <source>
        <dbReference type="PROSITE-ProRule" id="PRU00335"/>
    </source>
</evidence>
<dbReference type="InterPro" id="IPR023772">
    <property type="entry name" value="DNA-bd_HTH_TetR-type_CS"/>
</dbReference>
<evidence type="ECO:0000259" key="4">
    <source>
        <dbReference type="PROSITE" id="PS50977"/>
    </source>
</evidence>
<dbReference type="EMBL" id="WBOS01000001">
    <property type="protein sequence ID" value="KAB2338850.1"/>
    <property type="molecule type" value="Genomic_DNA"/>
</dbReference>
<name>A0A6L3VB90_9BACI</name>
<dbReference type="RefSeq" id="WP_151533591.1">
    <property type="nucleotide sequence ID" value="NZ_WBOS01000001.1"/>
</dbReference>
<dbReference type="InterPro" id="IPR050624">
    <property type="entry name" value="HTH-type_Tx_Regulator"/>
</dbReference>
<dbReference type="GO" id="GO:0003677">
    <property type="term" value="F:DNA binding"/>
    <property type="evidence" value="ECO:0007669"/>
    <property type="project" value="UniProtKB-UniRule"/>
</dbReference>
<dbReference type="InterPro" id="IPR001647">
    <property type="entry name" value="HTH_TetR"/>
</dbReference>
<evidence type="ECO:0000313" key="5">
    <source>
        <dbReference type="EMBL" id="KAB2338850.1"/>
    </source>
</evidence>
<dbReference type="PRINTS" id="PR00455">
    <property type="entry name" value="HTHTETR"/>
</dbReference>
<organism evidence="5 6">
    <name type="scientific">Cytobacillus depressus</name>
    <dbReference type="NCBI Taxonomy" id="1602942"/>
    <lineage>
        <taxon>Bacteria</taxon>
        <taxon>Bacillati</taxon>
        <taxon>Bacillota</taxon>
        <taxon>Bacilli</taxon>
        <taxon>Bacillales</taxon>
        <taxon>Bacillaceae</taxon>
        <taxon>Cytobacillus</taxon>
    </lineage>
</organism>
<accession>A0A6L3VB90</accession>
<dbReference type="NCBIfam" id="NF037937">
    <property type="entry name" value="septum_RefZ"/>
    <property type="match status" value="1"/>
</dbReference>
<dbReference type="AlphaFoldDB" id="A0A6L3VB90"/>
<evidence type="ECO:0000313" key="6">
    <source>
        <dbReference type="Proteomes" id="UP000481030"/>
    </source>
</evidence>
<gene>
    <name evidence="5" type="ORF">F7731_04680</name>
</gene>
<dbReference type="SUPFAM" id="SSF48498">
    <property type="entry name" value="Tetracyclin repressor-like, C-terminal domain"/>
    <property type="match status" value="1"/>
</dbReference>
<evidence type="ECO:0000256" key="2">
    <source>
        <dbReference type="ARBA" id="ARBA00023125"/>
    </source>
</evidence>
<dbReference type="OrthoDB" id="9789566at2"/>
<feature type="DNA-binding region" description="H-T-H motif" evidence="3">
    <location>
        <begin position="26"/>
        <end position="45"/>
    </location>
</feature>
<evidence type="ECO:0000256" key="1">
    <source>
        <dbReference type="ARBA" id="ARBA00022491"/>
    </source>
</evidence>
<feature type="domain" description="HTH tetR-type" evidence="4">
    <location>
        <begin position="3"/>
        <end position="63"/>
    </location>
</feature>
<dbReference type="SUPFAM" id="SSF46689">
    <property type="entry name" value="Homeodomain-like"/>
    <property type="match status" value="1"/>
</dbReference>
<keyword evidence="2 3" id="KW-0238">DNA-binding</keyword>
<dbReference type="Gene3D" id="1.10.10.60">
    <property type="entry name" value="Homeodomain-like"/>
    <property type="match status" value="1"/>
</dbReference>
<dbReference type="PROSITE" id="PS01081">
    <property type="entry name" value="HTH_TETR_1"/>
    <property type="match status" value="1"/>
</dbReference>
<dbReference type="Gene3D" id="1.10.357.10">
    <property type="entry name" value="Tetracycline Repressor, domain 2"/>
    <property type="match status" value="1"/>
</dbReference>
<dbReference type="Proteomes" id="UP000481030">
    <property type="component" value="Unassembled WGS sequence"/>
</dbReference>
<protein>
    <submittedName>
        <fullName evidence="5">TetR/AcrR family transcriptional regulator</fullName>
    </submittedName>
</protein>
<dbReference type="PROSITE" id="PS50977">
    <property type="entry name" value="HTH_TETR_2"/>
    <property type="match status" value="1"/>
</dbReference>
<keyword evidence="6" id="KW-1185">Reference proteome</keyword>
<keyword evidence="1" id="KW-0678">Repressor</keyword>
<reference evidence="5 6" key="1">
    <citation type="journal article" date="2016" name="Antonie Van Leeuwenhoek">
        <title>Bacillus depressus sp. nov., isolated from soil of a sunflower field.</title>
        <authorList>
            <person name="Wei X."/>
            <person name="Xin D."/>
            <person name="Xin Y."/>
            <person name="Zhang H."/>
            <person name="Wang T."/>
            <person name="Zhang J."/>
        </authorList>
    </citation>
    <scope>NUCLEOTIDE SEQUENCE [LARGE SCALE GENOMIC DNA]</scope>
    <source>
        <strain evidence="5 6">BZ1</strain>
    </source>
</reference>